<protein>
    <submittedName>
        <fullName evidence="1">Uncharacterized protein</fullName>
    </submittedName>
</protein>
<dbReference type="AlphaFoldDB" id="D7LU97"/>
<evidence type="ECO:0000313" key="1">
    <source>
        <dbReference type="EMBL" id="EFH54136.1"/>
    </source>
</evidence>
<organism evidence="2">
    <name type="scientific">Arabidopsis lyrata subsp. lyrata</name>
    <name type="common">Lyre-leaved rock-cress</name>
    <dbReference type="NCBI Taxonomy" id="81972"/>
    <lineage>
        <taxon>Eukaryota</taxon>
        <taxon>Viridiplantae</taxon>
        <taxon>Streptophyta</taxon>
        <taxon>Embryophyta</taxon>
        <taxon>Tracheophyta</taxon>
        <taxon>Spermatophyta</taxon>
        <taxon>Magnoliopsida</taxon>
        <taxon>eudicotyledons</taxon>
        <taxon>Gunneridae</taxon>
        <taxon>Pentapetalae</taxon>
        <taxon>rosids</taxon>
        <taxon>malvids</taxon>
        <taxon>Brassicales</taxon>
        <taxon>Brassicaceae</taxon>
        <taxon>Camelineae</taxon>
        <taxon>Arabidopsis</taxon>
    </lineage>
</organism>
<dbReference type="Gramene" id="scaffold_502347.1">
    <property type="protein sequence ID" value="scaffold_502347.1"/>
    <property type="gene ID" value="scaffold_502347.1"/>
</dbReference>
<reference evidence="2" key="1">
    <citation type="journal article" date="2011" name="Nat. Genet.">
        <title>The Arabidopsis lyrata genome sequence and the basis of rapid genome size change.</title>
        <authorList>
            <person name="Hu T.T."/>
            <person name="Pattyn P."/>
            <person name="Bakker E.G."/>
            <person name="Cao J."/>
            <person name="Cheng J.-F."/>
            <person name="Clark R.M."/>
            <person name="Fahlgren N."/>
            <person name="Fawcett J.A."/>
            <person name="Grimwood J."/>
            <person name="Gundlach H."/>
            <person name="Haberer G."/>
            <person name="Hollister J.D."/>
            <person name="Ossowski S."/>
            <person name="Ottilar R.P."/>
            <person name="Salamov A.A."/>
            <person name="Schneeberger K."/>
            <person name="Spannagl M."/>
            <person name="Wang X."/>
            <person name="Yang L."/>
            <person name="Nasrallah M.E."/>
            <person name="Bergelson J."/>
            <person name="Carrington J.C."/>
            <person name="Gaut B.S."/>
            <person name="Schmutz J."/>
            <person name="Mayer K.F.X."/>
            <person name="Van de Peer Y."/>
            <person name="Grigoriev I.V."/>
            <person name="Nordborg M."/>
            <person name="Weigel D."/>
            <person name="Guo Y.-L."/>
        </authorList>
    </citation>
    <scope>NUCLEOTIDE SEQUENCE [LARGE SCALE GENOMIC DNA]</scope>
    <source>
        <strain evidence="2">cv. MN47</strain>
    </source>
</reference>
<dbReference type="STRING" id="81972.D7LU97"/>
<dbReference type="HOGENOM" id="CLU_2999183_0_0_1"/>
<sequence length="57" mass="6118">MLAVFEKSVAGVKLFGMTFLVGERSENLPTNDSVYAIKEIAKLLGSLIGPSWASFLA</sequence>
<evidence type="ECO:0000313" key="2">
    <source>
        <dbReference type="Proteomes" id="UP000008694"/>
    </source>
</evidence>
<name>D7LU97_ARALL</name>
<proteinExistence type="predicted"/>
<accession>D7LU97</accession>
<gene>
    <name evidence="1" type="ORF">ARALYDRAFT_906643</name>
</gene>
<dbReference type="Proteomes" id="UP000008694">
    <property type="component" value="Unassembled WGS sequence"/>
</dbReference>
<keyword evidence="2" id="KW-1185">Reference proteome</keyword>
<dbReference type="EMBL" id="GL348717">
    <property type="protein sequence ID" value="EFH54136.1"/>
    <property type="molecule type" value="Genomic_DNA"/>
</dbReference>